<reference evidence="3" key="2">
    <citation type="submission" date="2025-09" db="UniProtKB">
        <authorList>
            <consortium name="Ensembl"/>
        </authorList>
    </citation>
    <scope>IDENTIFICATION</scope>
</reference>
<keyword evidence="4" id="KW-1185">Reference proteome</keyword>
<evidence type="ECO:0000313" key="3">
    <source>
        <dbReference type="Ensembl" id="ENSPKIP00000004755.1"/>
    </source>
</evidence>
<proteinExistence type="predicted"/>
<dbReference type="PANTHER" id="PTHR23083">
    <property type="entry name" value="TETRATRICOPEPTIDE REPEAT PROTEIN, TPR"/>
    <property type="match status" value="1"/>
</dbReference>
<dbReference type="InterPro" id="IPR011990">
    <property type="entry name" value="TPR-like_helical_dom_sf"/>
</dbReference>
<feature type="region of interest" description="Disordered" evidence="1">
    <location>
        <begin position="520"/>
        <end position="549"/>
    </location>
</feature>
<dbReference type="PANTHER" id="PTHR23083:SF475">
    <property type="entry name" value="TETRATRICOPEPTIDE REPEAT PROTEIN 7A"/>
    <property type="match status" value="1"/>
</dbReference>
<sequence length="738" mass="82177">MAARLSFSQYRLEAEIERYRAGCQWDKIPALVEQLVSTRIHENDYGDLLLAESLLEECLLENMALLRSSTPLMDDSLPKLATAKSHLNKILNRGHLEPRYLNEALLLMAKVHYAQGRYRDAQGMCAKAVIDHLTQDEQPVYHLRLLAEVFVIKLSLDRQAVSSASRLRLSEREDECLSCYLRACDAALLYLQELDKLMAVGQPSKGTKYHISSGYLEFDLSFFQQAALQSAYLSLLHKAAARRLAEVLLSSISEDAYWDPLSPPPEDWLQREGPISSKEALLPTSRLPEYFSKDVFCPRDVVEEAVLLLLTTESMASGDAVISLTTDQKGAQEASLQDATSLYDMLTIGLARRGQFALLSQQRLEGAMKFSFNEFHLCYQLGLSFMASGKQAASAVSVLKECTQMQPDDPTLPLLAAKICINQLRWLEQGEALAQSVVAMGDEAGDFLPRAHLAIGLCYSLRATETLKVTQDDFNRRALESLQLLFTKVKLEEVLLGPEAALRTCEDMLQLWQSRYEGVRSDAEEGSNDSDPVTLSRKPSGTHLTLPDLHDVETGSQSAASVAASRLEQAWSEVSGNSSSHRQGPAHIWVTLERIWLQAELFMAERREKEAQFCAQEASAVSPASHAVLLLRGRLAELRGCDSEAKTLYDEALTIHPQGHRILMHMGQLLMRTGRRGLGEKMLRDAVQAQSTAHEAWSCLGEALQRQCSMQAADCFLTALELEASCPIRPFTIIAREL</sequence>
<name>A0A3B3QGP1_9TELE</name>
<accession>A0A3B3QGP1</accession>
<evidence type="ECO:0000256" key="1">
    <source>
        <dbReference type="SAM" id="MobiDB-lite"/>
    </source>
</evidence>
<evidence type="ECO:0000313" key="4">
    <source>
        <dbReference type="Proteomes" id="UP000261540"/>
    </source>
</evidence>
<organism evidence="3 4">
    <name type="scientific">Paramormyrops kingsleyae</name>
    <dbReference type="NCBI Taxonomy" id="1676925"/>
    <lineage>
        <taxon>Eukaryota</taxon>
        <taxon>Metazoa</taxon>
        <taxon>Chordata</taxon>
        <taxon>Craniata</taxon>
        <taxon>Vertebrata</taxon>
        <taxon>Euteleostomi</taxon>
        <taxon>Actinopterygii</taxon>
        <taxon>Neopterygii</taxon>
        <taxon>Teleostei</taxon>
        <taxon>Osteoglossocephala</taxon>
        <taxon>Osteoglossomorpha</taxon>
        <taxon>Osteoglossiformes</taxon>
        <taxon>Mormyridae</taxon>
        <taxon>Paramormyrops</taxon>
    </lineage>
</organism>
<dbReference type="GO" id="GO:0005886">
    <property type="term" value="C:plasma membrane"/>
    <property type="evidence" value="ECO:0007669"/>
    <property type="project" value="TreeGrafter"/>
</dbReference>
<dbReference type="Pfam" id="PF19440">
    <property type="entry name" value="TTC7_N"/>
    <property type="match status" value="1"/>
</dbReference>
<feature type="compositionally biased region" description="Polar residues" evidence="1">
    <location>
        <begin position="529"/>
        <end position="543"/>
    </location>
</feature>
<dbReference type="Proteomes" id="UP000261540">
    <property type="component" value="Unplaced"/>
</dbReference>
<dbReference type="InterPro" id="IPR045819">
    <property type="entry name" value="TTC7_N"/>
</dbReference>
<reference evidence="3" key="1">
    <citation type="submission" date="2025-08" db="UniProtKB">
        <authorList>
            <consortium name="Ensembl"/>
        </authorList>
    </citation>
    <scope>IDENTIFICATION</scope>
</reference>
<protein>
    <submittedName>
        <fullName evidence="3">Tetratricopeptide repeat domain 7A</fullName>
    </submittedName>
</protein>
<dbReference type="STRING" id="1676925.ENSPKIP00000004755"/>
<dbReference type="SUPFAM" id="SSF48452">
    <property type="entry name" value="TPR-like"/>
    <property type="match status" value="1"/>
</dbReference>
<dbReference type="AlphaFoldDB" id="A0A3B3QGP1"/>
<dbReference type="Ensembl" id="ENSPKIT00000028744.1">
    <property type="protein sequence ID" value="ENSPKIP00000004755.1"/>
    <property type="gene ID" value="ENSPKIG00000021686.1"/>
</dbReference>
<dbReference type="Gene3D" id="1.25.40.10">
    <property type="entry name" value="Tetratricopeptide repeat domain"/>
    <property type="match status" value="1"/>
</dbReference>
<evidence type="ECO:0000259" key="2">
    <source>
        <dbReference type="Pfam" id="PF19440"/>
    </source>
</evidence>
<dbReference type="InterPro" id="IPR051722">
    <property type="entry name" value="Endocytosis_PI4K-reg_protein"/>
</dbReference>
<dbReference type="GeneTree" id="ENSGT00940000158638"/>
<dbReference type="GO" id="GO:0046854">
    <property type="term" value="P:phosphatidylinositol phosphate biosynthetic process"/>
    <property type="evidence" value="ECO:0007669"/>
    <property type="project" value="TreeGrafter"/>
</dbReference>
<dbReference type="GO" id="GO:0072659">
    <property type="term" value="P:protein localization to plasma membrane"/>
    <property type="evidence" value="ECO:0007669"/>
    <property type="project" value="TreeGrafter"/>
</dbReference>
<feature type="domain" description="Tetratricopeptide repeat protein 7 N-terminal" evidence="2">
    <location>
        <begin position="1"/>
        <end position="238"/>
    </location>
</feature>